<name>A0A7W7PXP0_9ACTN</name>
<dbReference type="PANTHER" id="PTHR32305">
    <property type="match status" value="1"/>
</dbReference>
<dbReference type="GO" id="GO:0005975">
    <property type="term" value="P:carbohydrate metabolic process"/>
    <property type="evidence" value="ECO:0007669"/>
    <property type="project" value="UniProtKB-ARBA"/>
</dbReference>
<dbReference type="Gene3D" id="2.60.40.10">
    <property type="entry name" value="Immunoglobulins"/>
    <property type="match status" value="1"/>
</dbReference>
<evidence type="ECO:0000313" key="4">
    <source>
        <dbReference type="Proteomes" id="UP000579523"/>
    </source>
</evidence>
<keyword evidence="4" id="KW-1185">Reference proteome</keyword>
<dbReference type="EMBL" id="JACHJI010000024">
    <property type="protein sequence ID" value="MBB4903175.1"/>
    <property type="molecule type" value="Genomic_DNA"/>
</dbReference>
<dbReference type="NCBIfam" id="NF033679">
    <property type="entry name" value="DNRLRE_dom"/>
    <property type="match status" value="1"/>
</dbReference>
<feature type="compositionally biased region" description="Low complexity" evidence="1">
    <location>
        <begin position="393"/>
        <end position="410"/>
    </location>
</feature>
<dbReference type="Proteomes" id="UP000579523">
    <property type="component" value="Unassembled WGS sequence"/>
</dbReference>
<evidence type="ECO:0000256" key="2">
    <source>
        <dbReference type="SAM" id="Phobius"/>
    </source>
</evidence>
<dbReference type="PANTHER" id="PTHR32305:SF15">
    <property type="entry name" value="PROTEIN RHSA-RELATED"/>
    <property type="match status" value="1"/>
</dbReference>
<dbReference type="InterPro" id="IPR022385">
    <property type="entry name" value="Rhs_assc_core"/>
</dbReference>
<comment type="caution">
    <text evidence="3">The sequence shown here is derived from an EMBL/GenBank/DDBJ whole genome shotgun (WGS) entry which is preliminary data.</text>
</comment>
<dbReference type="Pfam" id="PF05593">
    <property type="entry name" value="RHS_repeat"/>
    <property type="match status" value="1"/>
</dbReference>
<organism evidence="3 4">
    <name type="scientific">Streptomyces griseomycini</name>
    <dbReference type="NCBI Taxonomy" id="66895"/>
    <lineage>
        <taxon>Bacteria</taxon>
        <taxon>Bacillati</taxon>
        <taxon>Actinomycetota</taxon>
        <taxon>Actinomycetes</taxon>
        <taxon>Kitasatosporales</taxon>
        <taxon>Streptomycetaceae</taxon>
        <taxon>Streptomyces</taxon>
    </lineage>
</organism>
<protein>
    <submittedName>
        <fullName evidence="3">RHS repeat-associated protein</fullName>
    </submittedName>
</protein>
<dbReference type="NCBIfam" id="TIGR03696">
    <property type="entry name" value="Rhs_assc_core"/>
    <property type="match status" value="1"/>
</dbReference>
<feature type="region of interest" description="Disordered" evidence="1">
    <location>
        <begin position="98"/>
        <end position="126"/>
    </location>
</feature>
<dbReference type="InterPro" id="IPR050708">
    <property type="entry name" value="T6SS_VgrG/RHS"/>
</dbReference>
<dbReference type="NCBIfam" id="TIGR01643">
    <property type="entry name" value="YD_repeat_2x"/>
    <property type="match status" value="1"/>
</dbReference>
<reference evidence="3 4" key="1">
    <citation type="submission" date="2020-08" db="EMBL/GenBank/DDBJ databases">
        <title>Genomic Encyclopedia of Type Strains, Phase III (KMG-III): the genomes of soil and plant-associated and newly described type strains.</title>
        <authorList>
            <person name="Whitman W."/>
        </authorList>
    </citation>
    <scope>NUCLEOTIDE SEQUENCE [LARGE SCALE GENOMIC DNA]</scope>
    <source>
        <strain evidence="3 4">CECT 3273</strain>
    </source>
</reference>
<proteinExistence type="predicted"/>
<sequence length="2059" mass="219206">MSTSVFYGTQGAVAAPLPAAPVEKPEKAAATSAADIASARVAARLNKKRVEALSERTETSTTWANPDGTLTTELSAGPVRFRDGDKWRSVDLDLVRDSDGSVAPKAHPQGLELGERGGKKLSSLSENDDAAARDLVTLGEGDQRIRLQWKGGLPEPELDGNRATYVGAVPDGDVVVEATRTGFEQYVTIRKRPAQERYSYTLPLKAKGLKVKQLKDGSLLFTDKKSKKRAVMPAPVMWDATVDKRSGEHANRARVSMKVVKTTDGVDLVLTPDAKFLADPNTQYPVTVDPSTSSLSNVFDTYVQQGETVDWSADTELDLGNPGTKNADGTPRTARSFITWNTTPVQDALISSAKLSLWNFHSGNTDCKAYPWEVWSTGAASTSSRWTSQPAWTAKKATSTGTTGNAGCSTQPDGWINADVTGLVQEWASAKAARGNMGLRASDESVLAQWKRVNSANAASNPPKLVVNYNYRPRTGTKQEAGPPYLSYSGSYIVDTSTPTLRDTFVDPDGDKVTGSFQIYDAAANTQVGDVLVSKAVPSGQPASVTVPAGVLAEGKTYKFRTSPYDGTHYNTGWSAWKTFTIDTKAPSAPSKIVSTDYPSDKWVKGAGQAGTFTVTPPGSDHQWLEWTLDGVNWTKVATNGSTADKAITVTPQEDGTQTLQVRSVDKADNKSEALDYVFHVGPGGFVQPSDGQRTARRLPLAAEAEAGKYDSVSFSWRRSASDTWQKIPAADVTVGDSALSAWPVSLTDGKNAPLSWNAAKTVDPDGSIQIKADFTGPNGAASSTEPLTAVVDRNAEGASTTDLGPGQLNLLTGDFKITGTEEGFFGLTASRTASSRQPAAGGSQEGQAPIFGKEWVSGTVAEVSPTGYTHIRKTSGTSLDVVLDDGSSIYFTAKAPEATSWTPEPGAEHLTLTGTFASGFKLTDTAGVVSEFAKVAAAATTWQITSSGISGAKNSTTGIVSEAVTVDGKTLARPKRLIASQGSVANDTCAQTPSTRGCRVLEFVYATSTTATSTALGDFTGRVKELRLWATEPGASSATSKVVQAYQYDSSGRLRQAWNPQISPALKTEYTYDASGRITKLTPPGEQPWSFSYGNAGGSMAGEGMLTKVTRPTLTPGTKATVNGDAATSVVYDVPLSGDNAPYAMNASGVKKWGQLDTPTDATAIFPADSVPGSHHGGSLTKGSYTRAVVHYLNTSGMQVNTIDEAGGTETTEFDQHGNTVRTLSAGNHALALGATDADKTRLADLGIASLSVSERAALLSTTSRYNTAGTRLLEEFEPLRRIELAKDFKDDTTVLIPAGTSVAAQPWTVNEYDEGRPTDGSATIRDQMTLAVVGARVRGYYSVMAEERVTETQYDWVKGLPTLTIEDAGGLNLTTTTHYDDQGRVTSHVPPGATGQDAATRITEYWKATGTGWCEGRPEWAGLECWTGPAGAITGGGSQPSEAMDTSTEYGFYGQVTEKADTANGATRITATVYDDAGRIKSTQTDSATGKQVKGTSFTYDASTGGVSALASEDGGTIKQEYDTLGRVISYTDADGGVTKTEYDNFDRPLKVSDSVPSTVTYTYDHSTEPRGLATIMTDSVAGTFKASYDVDGDLVKETLPGGYTMTQTAGKPGLPIQRLYTRDSDQAIIMSDAATLTAHGQWASHSGGAGAAEEQNYRYDAIGRLTHVDDRYNGVCTTRDYTFDKRTNRTSFTTAQGAPGADCPTTGGTTATSVFDSADRIVDSGYTYDAFGRTTSMPGGTTLEYYTTDLAYRQTTGDIRQTWSLDAAGRFRSTVKETNASGTWSQTDASVNHYGGSTDSPRWISDAATGSVSRMVTGLADGLAATTSSSGSVLLQLSNLHGDISLILPLDTAVAPTALSTDEYGNHRGAVGGRYGWLGSYQRSAETPTSTILMGVRLYNPATGRFLSVDPVYGGNRNAYEYSHADPVNRHDLDGRWSKTKTKYYKWGRLYTKIWTSRTWYGATKYNGKVEMRFNRSYTAKLGRSAHWYWGPFWAAVALMGPVGAGFAVVGAGWSGFFQKAAAKANSKKRCITLGGGVTVLHGLAWGGPYYYDRRC</sequence>
<feature type="compositionally biased region" description="Polar residues" evidence="1">
    <location>
        <begin position="59"/>
        <end position="74"/>
    </location>
</feature>
<keyword evidence="2" id="KW-0472">Membrane</keyword>
<keyword evidence="2" id="KW-1133">Transmembrane helix</keyword>
<gene>
    <name evidence="3" type="ORF">FHS37_007272</name>
</gene>
<feature type="region of interest" description="Disordered" evidence="1">
    <location>
        <begin position="56"/>
        <end position="75"/>
    </location>
</feature>
<dbReference type="InterPro" id="IPR031325">
    <property type="entry name" value="RHS_repeat"/>
</dbReference>
<accession>A0A7W7PXP0</accession>
<keyword evidence="2" id="KW-0812">Transmembrane</keyword>
<dbReference type="InterPro" id="IPR006530">
    <property type="entry name" value="YD"/>
</dbReference>
<feature type="transmembrane region" description="Helical" evidence="2">
    <location>
        <begin position="2034"/>
        <end position="2055"/>
    </location>
</feature>
<dbReference type="InterPro" id="IPR013783">
    <property type="entry name" value="Ig-like_fold"/>
</dbReference>
<evidence type="ECO:0000313" key="3">
    <source>
        <dbReference type="EMBL" id="MBB4903175.1"/>
    </source>
</evidence>
<dbReference type="Gene3D" id="2.180.10.10">
    <property type="entry name" value="RHS repeat-associated core"/>
    <property type="match status" value="2"/>
</dbReference>
<feature type="region of interest" description="Disordered" evidence="1">
    <location>
        <begin position="386"/>
        <end position="410"/>
    </location>
</feature>
<evidence type="ECO:0000256" key="1">
    <source>
        <dbReference type="SAM" id="MobiDB-lite"/>
    </source>
</evidence>
<feature type="transmembrane region" description="Helical" evidence="2">
    <location>
        <begin position="1991"/>
        <end position="2013"/>
    </location>
</feature>
<dbReference type="RefSeq" id="WP_184829028.1">
    <property type="nucleotide sequence ID" value="NZ_BMTK01000046.1"/>
</dbReference>